<dbReference type="InterPro" id="IPR001296">
    <property type="entry name" value="Glyco_trans_1"/>
</dbReference>
<dbReference type="Gene3D" id="3.40.50.2000">
    <property type="entry name" value="Glycogen Phosphorylase B"/>
    <property type="match status" value="1"/>
</dbReference>
<dbReference type="InterPro" id="IPR050194">
    <property type="entry name" value="Glycosyltransferase_grp1"/>
</dbReference>
<dbReference type="PANTHER" id="PTHR45947">
    <property type="entry name" value="SULFOQUINOVOSYL TRANSFERASE SQD2"/>
    <property type="match status" value="1"/>
</dbReference>
<dbReference type="PATRIC" id="fig|1618450.3.peg.507"/>
<comment type="caution">
    <text evidence="3">The sequence shown here is derived from an EMBL/GenBank/DDBJ whole genome shotgun (WGS) entry which is preliminary data.</text>
</comment>
<evidence type="ECO:0000259" key="2">
    <source>
        <dbReference type="Pfam" id="PF13439"/>
    </source>
</evidence>
<dbReference type="Pfam" id="PF00534">
    <property type="entry name" value="Glycos_transf_1"/>
    <property type="match status" value="1"/>
</dbReference>
<dbReference type="AlphaFoldDB" id="A0A0G0SEY9"/>
<evidence type="ECO:0000313" key="4">
    <source>
        <dbReference type="Proteomes" id="UP000034539"/>
    </source>
</evidence>
<protein>
    <submittedName>
        <fullName evidence="3">Glycosyl transferase group 1</fullName>
    </submittedName>
</protein>
<feature type="domain" description="Glycosyl transferase family 1" evidence="1">
    <location>
        <begin position="197"/>
        <end position="355"/>
    </location>
</feature>
<name>A0A0G0SEY9_9BACT</name>
<sequence>MKLAIVHDYIKEYGGAERVLEALHEVWPEAPVYTSVYLPEFLGPHKERFKNWDIRTSFLQKFPLKAKLISPFRMLSSFVFESFDLGEFDAVIVSSTGAYISNLLVLPTKTLHFCYCHTPPRYLYGLKTARDYQNNWFMKGITSIMTHFLRQTDFVAAQRPDFFIANSLNTKRRIEKFYRREAEVLYPPVENSKVKSQKSKVQVKSQKSEYYLTGGRLAQAKGTDLVIKTFNKLGLPLKVFGRGFAGFEKELHNIADKNIEFLGEVSDEELSGLYYGAKAFIFTASDEDFGIVPVEAMSYGTPVVALNEGGVRETVIDGKTGVLFDEPTEEMLEEAIEKLRKLEIKNEDCIKQAEKFGKDRFKSEIKKFIEARISGNPL</sequence>
<evidence type="ECO:0000313" key="3">
    <source>
        <dbReference type="EMBL" id="KKR33285.1"/>
    </source>
</evidence>
<gene>
    <name evidence="3" type="ORF">UT63_C0019G0007</name>
</gene>
<evidence type="ECO:0000259" key="1">
    <source>
        <dbReference type="Pfam" id="PF00534"/>
    </source>
</evidence>
<dbReference type="GO" id="GO:0016757">
    <property type="term" value="F:glycosyltransferase activity"/>
    <property type="evidence" value="ECO:0007669"/>
    <property type="project" value="InterPro"/>
</dbReference>
<accession>A0A0G0SEY9</accession>
<proteinExistence type="predicted"/>
<dbReference type="Pfam" id="PF13439">
    <property type="entry name" value="Glyco_transf_4"/>
    <property type="match status" value="1"/>
</dbReference>
<dbReference type="SUPFAM" id="SSF53756">
    <property type="entry name" value="UDP-Glycosyltransferase/glycogen phosphorylase"/>
    <property type="match status" value="1"/>
</dbReference>
<dbReference type="Proteomes" id="UP000034539">
    <property type="component" value="Unassembled WGS sequence"/>
</dbReference>
<dbReference type="EMBL" id="LBXN01000019">
    <property type="protein sequence ID" value="KKR33285.1"/>
    <property type="molecule type" value="Genomic_DNA"/>
</dbReference>
<dbReference type="PANTHER" id="PTHR45947:SF3">
    <property type="entry name" value="SULFOQUINOVOSYL TRANSFERASE SQD2"/>
    <property type="match status" value="1"/>
</dbReference>
<feature type="domain" description="Glycosyltransferase subfamily 4-like N-terminal" evidence="2">
    <location>
        <begin position="13"/>
        <end position="190"/>
    </location>
</feature>
<keyword evidence="3" id="KW-0808">Transferase</keyword>
<dbReference type="InterPro" id="IPR028098">
    <property type="entry name" value="Glyco_trans_4-like_N"/>
</dbReference>
<reference evidence="3 4" key="1">
    <citation type="journal article" date="2015" name="Nature">
        <title>rRNA introns, odd ribosomes, and small enigmatic genomes across a large radiation of phyla.</title>
        <authorList>
            <person name="Brown C.T."/>
            <person name="Hug L.A."/>
            <person name="Thomas B.C."/>
            <person name="Sharon I."/>
            <person name="Castelle C.J."/>
            <person name="Singh A."/>
            <person name="Wilkins M.J."/>
            <person name="Williams K.H."/>
            <person name="Banfield J.F."/>
        </authorList>
    </citation>
    <scope>NUCLEOTIDE SEQUENCE [LARGE SCALE GENOMIC DNA]</scope>
</reference>
<organism evidence="3 4">
    <name type="scientific">Candidatus Gottesmanbacteria bacterium GW2011_GWC2_39_8</name>
    <dbReference type="NCBI Taxonomy" id="1618450"/>
    <lineage>
        <taxon>Bacteria</taxon>
        <taxon>Candidatus Gottesmaniibacteriota</taxon>
    </lineage>
</organism>